<dbReference type="PANTHER" id="PTHR37984">
    <property type="entry name" value="PROTEIN CBG26694"/>
    <property type="match status" value="1"/>
</dbReference>
<keyword evidence="1" id="KW-0863">Zinc-finger</keyword>
<dbReference type="InterPro" id="IPR036397">
    <property type="entry name" value="RNaseH_sf"/>
</dbReference>
<evidence type="ECO:0000256" key="2">
    <source>
        <dbReference type="SAM" id="MobiDB-lite"/>
    </source>
</evidence>
<dbReference type="EMBL" id="JAAPAO010000372">
    <property type="protein sequence ID" value="KAF4661598.1"/>
    <property type="molecule type" value="Genomic_DNA"/>
</dbReference>
<dbReference type="SUPFAM" id="SSF56672">
    <property type="entry name" value="DNA/RNA polymerases"/>
    <property type="match status" value="1"/>
</dbReference>
<feature type="non-terminal residue" evidence="5">
    <location>
        <position position="1"/>
    </location>
</feature>
<feature type="region of interest" description="Disordered" evidence="2">
    <location>
        <begin position="80"/>
        <end position="143"/>
    </location>
</feature>
<dbReference type="PANTHER" id="PTHR37984:SF5">
    <property type="entry name" value="PROTEIN NYNRIN-LIKE"/>
    <property type="match status" value="1"/>
</dbReference>
<evidence type="ECO:0000256" key="1">
    <source>
        <dbReference type="PROSITE-ProRule" id="PRU00047"/>
    </source>
</evidence>
<feature type="compositionally biased region" description="Basic residues" evidence="2">
    <location>
        <begin position="131"/>
        <end position="140"/>
    </location>
</feature>
<gene>
    <name evidence="5" type="ORF">FOL47_006616</name>
</gene>
<dbReference type="SUPFAM" id="SSF53098">
    <property type="entry name" value="Ribonuclease H-like"/>
    <property type="match status" value="1"/>
</dbReference>
<keyword evidence="1" id="KW-0479">Metal-binding</keyword>
<organism evidence="5 6">
    <name type="scientific">Perkinsus chesapeaki</name>
    <name type="common">Clam parasite</name>
    <name type="synonym">Perkinsus andrewsi</name>
    <dbReference type="NCBI Taxonomy" id="330153"/>
    <lineage>
        <taxon>Eukaryota</taxon>
        <taxon>Sar</taxon>
        <taxon>Alveolata</taxon>
        <taxon>Perkinsozoa</taxon>
        <taxon>Perkinsea</taxon>
        <taxon>Perkinsida</taxon>
        <taxon>Perkinsidae</taxon>
        <taxon>Perkinsus</taxon>
    </lineage>
</organism>
<dbReference type="InterPro" id="IPR012337">
    <property type="entry name" value="RNaseH-like_sf"/>
</dbReference>
<dbReference type="SMART" id="SM00343">
    <property type="entry name" value="ZnF_C2HC"/>
    <property type="match status" value="1"/>
</dbReference>
<dbReference type="InterPro" id="IPR043502">
    <property type="entry name" value="DNA/RNA_pol_sf"/>
</dbReference>
<dbReference type="SUPFAM" id="SSF57756">
    <property type="entry name" value="Retrovirus zinc finger-like domains"/>
    <property type="match status" value="1"/>
</dbReference>
<feature type="compositionally biased region" description="Basic and acidic residues" evidence="2">
    <location>
        <begin position="93"/>
        <end position="111"/>
    </location>
</feature>
<evidence type="ECO:0000259" key="4">
    <source>
        <dbReference type="PROSITE" id="PS50994"/>
    </source>
</evidence>
<evidence type="ECO:0000313" key="5">
    <source>
        <dbReference type="EMBL" id="KAF4661598.1"/>
    </source>
</evidence>
<dbReference type="Gene3D" id="3.30.420.10">
    <property type="entry name" value="Ribonuclease H-like superfamily/Ribonuclease H"/>
    <property type="match status" value="1"/>
</dbReference>
<proteinExistence type="predicted"/>
<feature type="domain" description="CCHC-type" evidence="3">
    <location>
        <begin position="144"/>
        <end position="159"/>
    </location>
</feature>
<dbReference type="PROSITE" id="PS50994">
    <property type="entry name" value="INTEGRASE"/>
    <property type="match status" value="1"/>
</dbReference>
<accession>A0A7J6LQK6</accession>
<comment type="caution">
    <text evidence="5">The sequence shown here is derived from an EMBL/GenBank/DDBJ whole genome shotgun (WGS) entry which is preliminary data.</text>
</comment>
<sequence length="1323" mass="148174">VEGVQLSGTAWKIRRDKLIFCLGRYQYFSVETTRAEEFPALRETTNLEDFNGHLDELAEKHAPTTLDALLGIPIERQNKKDGMYMKTKSSKSWSDKSDTIQKTEQKQEESKTSPSSTILKTEHSSSDASKKSSKMSKRPPKGACFECGQQGHLQYDCPNKSVKSDKSGKSDTSSYKSGNSEASSESSANKATRSGHTYALAGTTNTGDLATGNVDIICPNGTCRTVKAGLDTCSTINLCAASICEELQCEIQALDQHITVNTFGGDLSLARQARLSILQSPNKNIATDCYVLDDEFMPAGLDILLGYRTMAILGYKLVMTKPQDNDGDRSHIPSEKSYVIHTAEAEEHVEPMEDIFLAYSKPTPRVNADLSRSYDDMVKCGIEYLTSTYRDWTRVQGNKWYQFRIRPIEPEEIKDTPDQRFVYEFDWIDQAPESQQKGTNTYDYGSNMLANMSEAQKVIFSAEVNNYLSKGWWYPFDSSKEDLDKAIVIFPVHQPNHPGHSIRPCADARRKNVGLPVCGYYDLPISDCATLLLGNPSRNLEFRDISKAFYRLRLPKHRRLLLTANKTKYGSDRIVFGLKCGPLALSAYTNALILSLYTALTGNPTPALSPEERPLYINNLCLIAYYDDFAISTVDERLGCLVRDLLDSIGACCGIEFPSSKSDTIGTTPSRHLGLNWWFDENNRLCCNCPVPDVSGWDLQGPLTKRVLFRLCGIAPDPLRLHPERSLIFDTLRAWAGRYGSSTDKRSWDELLPLGNGDYGKVRKLFLQALQLTEACSHSSWQYTSIVRGYSDACEQGYGWVIQDNEGTTIREKSRVFPAKLHWHTNRKELFSLLDMIREIVRLVELGLPIREVELYSDNVSTVTWCQNHLSNLKGYDRLAVRRLVDQFSEAEEVLLNRGARSKEKLFFLADDQSQFSPNDAHQDVDPTAIHQSPVSNGFRMTSTGWESPSILVIVDNFSSWLELVPTPTQDSKSAVKGVLSWCLRYGLPRTIQSDRGGSFVSEITRSVFEAFGVRSVVGAGHHPQPQGTAEQCVGAVKSGIRRLLAHVPAAVVLEHLQWISRIHNVSARYDDEITPEELLYGGRTRDALDLLLTPDTQDTSTISKNDYLHELRDNLESLHDHWRRIIAEQRVAGLAERPRVEPPVDVGDRVCRVFVDGLHKKRVTGPFLIDSVNETRTMAKFTNGNEAPLWQLFIVPTAHLSNSYGDFALPLSRQLRQTPVDDLGPGDLVAFRTMDDTDDDTTFVDLAEVVCNRVEDEELELRRLLVDDKGKWHKLAPDHPSAGVFPVDYAAVVCCGPDMKINKSGSLAQSSRILLQKAGVPL</sequence>
<protein>
    <submittedName>
        <fullName evidence="5">Uncharacterized protein</fullName>
    </submittedName>
</protein>
<evidence type="ECO:0000259" key="3">
    <source>
        <dbReference type="PROSITE" id="PS50158"/>
    </source>
</evidence>
<dbReference type="GO" id="GO:0008270">
    <property type="term" value="F:zinc ion binding"/>
    <property type="evidence" value="ECO:0007669"/>
    <property type="project" value="UniProtKB-KW"/>
</dbReference>
<feature type="region of interest" description="Disordered" evidence="2">
    <location>
        <begin position="158"/>
        <end position="191"/>
    </location>
</feature>
<keyword evidence="1" id="KW-0862">Zinc</keyword>
<reference evidence="5 6" key="1">
    <citation type="submission" date="2020-04" db="EMBL/GenBank/DDBJ databases">
        <title>Perkinsus chesapeaki whole genome sequence.</title>
        <authorList>
            <person name="Bogema D.R."/>
        </authorList>
    </citation>
    <scope>NUCLEOTIDE SEQUENCE [LARGE SCALE GENOMIC DNA]</scope>
    <source>
        <strain evidence="5">ATCC PRA-425</strain>
    </source>
</reference>
<dbReference type="Proteomes" id="UP000591131">
    <property type="component" value="Unassembled WGS sequence"/>
</dbReference>
<keyword evidence="6" id="KW-1185">Reference proteome</keyword>
<dbReference type="GO" id="GO:0003676">
    <property type="term" value="F:nucleic acid binding"/>
    <property type="evidence" value="ECO:0007669"/>
    <property type="project" value="InterPro"/>
</dbReference>
<dbReference type="InterPro" id="IPR050951">
    <property type="entry name" value="Retrovirus_Pol_polyprotein"/>
</dbReference>
<feature type="compositionally biased region" description="Basic and acidic residues" evidence="2">
    <location>
        <begin position="120"/>
        <end position="130"/>
    </location>
</feature>
<feature type="compositionally biased region" description="Low complexity" evidence="2">
    <location>
        <begin position="170"/>
        <end position="190"/>
    </location>
</feature>
<feature type="domain" description="Integrase catalytic" evidence="4">
    <location>
        <begin position="930"/>
        <end position="1084"/>
    </location>
</feature>
<dbReference type="InterPro" id="IPR001878">
    <property type="entry name" value="Znf_CCHC"/>
</dbReference>
<dbReference type="Pfam" id="PF00098">
    <property type="entry name" value="zf-CCHC"/>
    <property type="match status" value="1"/>
</dbReference>
<dbReference type="InterPro" id="IPR001584">
    <property type="entry name" value="Integrase_cat-core"/>
</dbReference>
<dbReference type="Gene3D" id="4.10.60.10">
    <property type="entry name" value="Zinc finger, CCHC-type"/>
    <property type="match status" value="1"/>
</dbReference>
<dbReference type="GO" id="GO:0015074">
    <property type="term" value="P:DNA integration"/>
    <property type="evidence" value="ECO:0007669"/>
    <property type="project" value="InterPro"/>
</dbReference>
<name>A0A7J6LQK6_PERCH</name>
<dbReference type="Pfam" id="PF00665">
    <property type="entry name" value="rve"/>
    <property type="match status" value="1"/>
</dbReference>
<evidence type="ECO:0000313" key="6">
    <source>
        <dbReference type="Proteomes" id="UP000591131"/>
    </source>
</evidence>
<dbReference type="OrthoDB" id="9043430at2759"/>
<dbReference type="PROSITE" id="PS50158">
    <property type="entry name" value="ZF_CCHC"/>
    <property type="match status" value="1"/>
</dbReference>
<dbReference type="InterPro" id="IPR036875">
    <property type="entry name" value="Znf_CCHC_sf"/>
</dbReference>